<evidence type="ECO:0000256" key="2">
    <source>
        <dbReference type="ARBA" id="ARBA00022723"/>
    </source>
</evidence>
<evidence type="ECO:0000256" key="5">
    <source>
        <dbReference type="ARBA" id="ARBA00023014"/>
    </source>
</evidence>
<gene>
    <name evidence="6" type="ORF">A2682_00035</name>
</gene>
<accession>A0A1G2PN12</accession>
<reference evidence="6 7" key="1">
    <citation type="journal article" date="2016" name="Nat. Commun.">
        <title>Thousands of microbial genomes shed light on interconnected biogeochemical processes in an aquifer system.</title>
        <authorList>
            <person name="Anantharaman K."/>
            <person name="Brown C.T."/>
            <person name="Hug L.A."/>
            <person name="Sharon I."/>
            <person name="Castelle C.J."/>
            <person name="Probst A.J."/>
            <person name="Thomas B.C."/>
            <person name="Singh A."/>
            <person name="Wilkins M.J."/>
            <person name="Karaoz U."/>
            <person name="Brodie E.L."/>
            <person name="Williams K.H."/>
            <person name="Hubbard S.S."/>
            <person name="Banfield J.F."/>
        </authorList>
    </citation>
    <scope>NUCLEOTIDE SEQUENCE [LARGE SCALE GENOMIC DNA]</scope>
    <source>
        <strain evidence="7">RIFCSPHIGHO2_01_FULL_58_15</strain>
    </source>
</reference>
<name>A0A1G2PN12_TERXR</name>
<keyword evidence="5" id="KW-0411">Iron-sulfur</keyword>
<dbReference type="GO" id="GO:0046872">
    <property type="term" value="F:metal ion binding"/>
    <property type="evidence" value="ECO:0007669"/>
    <property type="project" value="UniProtKB-KW"/>
</dbReference>
<evidence type="ECO:0000256" key="3">
    <source>
        <dbReference type="ARBA" id="ARBA00022982"/>
    </source>
</evidence>
<dbReference type="EMBL" id="MHST01000005">
    <property type="protein sequence ID" value="OHA49706.1"/>
    <property type="molecule type" value="Genomic_DNA"/>
</dbReference>
<keyword evidence="2" id="KW-0479">Metal-binding</keyword>
<evidence type="ECO:0000313" key="7">
    <source>
        <dbReference type="Proteomes" id="UP000178690"/>
    </source>
</evidence>
<dbReference type="Proteomes" id="UP000178690">
    <property type="component" value="Unassembled WGS sequence"/>
</dbReference>
<evidence type="ECO:0000313" key="6">
    <source>
        <dbReference type="EMBL" id="OHA49706.1"/>
    </source>
</evidence>
<organism evidence="6 7">
    <name type="scientific">Terrybacteria sp. (strain RIFCSPHIGHO2_01_FULL_58_15)</name>
    <dbReference type="NCBI Taxonomy" id="1802363"/>
    <lineage>
        <taxon>Bacteria</taxon>
        <taxon>Candidatus Terryibacteriota</taxon>
    </lineage>
</organism>
<keyword evidence="1" id="KW-0813">Transport</keyword>
<keyword evidence="3" id="KW-0249">Electron transport</keyword>
<dbReference type="AlphaFoldDB" id="A0A1G2PN12"/>
<keyword evidence="4" id="KW-0408">Iron</keyword>
<comment type="caution">
    <text evidence="6">The sequence shown here is derived from an EMBL/GenBank/DDBJ whole genome shotgun (WGS) entry which is preliminary data.</text>
</comment>
<dbReference type="GO" id="GO:0051536">
    <property type="term" value="F:iron-sulfur cluster binding"/>
    <property type="evidence" value="ECO:0007669"/>
    <property type="project" value="UniProtKB-KW"/>
</dbReference>
<evidence type="ECO:0008006" key="8">
    <source>
        <dbReference type="Google" id="ProtNLM"/>
    </source>
</evidence>
<dbReference type="PANTHER" id="PTHR36923:SF3">
    <property type="entry name" value="FERREDOXIN"/>
    <property type="match status" value="1"/>
</dbReference>
<dbReference type="Gene3D" id="3.30.70.20">
    <property type="match status" value="1"/>
</dbReference>
<evidence type="ECO:0000256" key="1">
    <source>
        <dbReference type="ARBA" id="ARBA00022448"/>
    </source>
</evidence>
<proteinExistence type="predicted"/>
<dbReference type="PANTHER" id="PTHR36923">
    <property type="entry name" value="FERREDOXIN"/>
    <property type="match status" value="1"/>
</dbReference>
<protein>
    <recommendedName>
        <fullName evidence="8">Ferredoxin</fullName>
    </recommendedName>
</protein>
<evidence type="ECO:0000256" key="4">
    <source>
        <dbReference type="ARBA" id="ARBA00023004"/>
    </source>
</evidence>
<dbReference type="STRING" id="1802363.A2682_00035"/>
<dbReference type="SUPFAM" id="SSF54862">
    <property type="entry name" value="4Fe-4S ferredoxins"/>
    <property type="match status" value="1"/>
</dbReference>
<dbReference type="Pfam" id="PF13370">
    <property type="entry name" value="Fer4_13"/>
    <property type="match status" value="1"/>
</dbReference>
<sequence length="71" mass="7812">MARIEVDRTLCIGSATCIALASEAFALDNENKAVVQPGWKKHDDETLWEAAKSCPVFAIKLFGEDGKQIYP</sequence>
<dbReference type="InterPro" id="IPR051269">
    <property type="entry name" value="Fe-S_cluster_ET"/>
</dbReference>